<dbReference type="InterPro" id="IPR008928">
    <property type="entry name" value="6-hairpin_glycosidase_sf"/>
</dbReference>
<proteinExistence type="inferred from homology"/>
<evidence type="ECO:0000259" key="8">
    <source>
        <dbReference type="Pfam" id="PF03636"/>
    </source>
</evidence>
<feature type="domain" description="Glycoside hydrolase family 65 central catalytic" evidence="6">
    <location>
        <begin position="322"/>
        <end position="698"/>
    </location>
</feature>
<dbReference type="GO" id="GO:0016757">
    <property type="term" value="F:glycosyltransferase activity"/>
    <property type="evidence" value="ECO:0007669"/>
    <property type="project" value="UniProtKB-KW"/>
</dbReference>
<accession>G5IG89</accession>
<feature type="binding site" evidence="5">
    <location>
        <begin position="610"/>
        <end position="611"/>
    </location>
    <ligand>
        <name>substrate</name>
    </ligand>
</feature>
<dbReference type="Proteomes" id="UP000005384">
    <property type="component" value="Unassembled WGS sequence"/>
</dbReference>
<evidence type="ECO:0000313" key="10">
    <source>
        <dbReference type="Proteomes" id="UP000005384"/>
    </source>
</evidence>
<protein>
    <recommendedName>
        <fullName evidence="11">Kojibiose phosphorylase</fullName>
    </recommendedName>
</protein>
<dbReference type="GO" id="GO:0004553">
    <property type="term" value="F:hydrolase activity, hydrolyzing O-glycosyl compounds"/>
    <property type="evidence" value="ECO:0007669"/>
    <property type="project" value="TreeGrafter"/>
</dbReference>
<evidence type="ECO:0000256" key="2">
    <source>
        <dbReference type="ARBA" id="ARBA00022676"/>
    </source>
</evidence>
<dbReference type="Pfam" id="PF03636">
    <property type="entry name" value="Glyco_hydro_65N"/>
    <property type="match status" value="1"/>
</dbReference>
<comment type="similarity">
    <text evidence="1">Belongs to the glycosyl hydrolase 65 family.</text>
</comment>
<feature type="domain" description="Glycoside hydrolase family 65 C-terminal" evidence="7">
    <location>
        <begin position="712"/>
        <end position="767"/>
    </location>
</feature>
<dbReference type="Pfam" id="PF03633">
    <property type="entry name" value="Glyco_hydro_65C"/>
    <property type="match status" value="1"/>
</dbReference>
<dbReference type="SUPFAM" id="SSF74650">
    <property type="entry name" value="Galactose mutarotase-like"/>
    <property type="match status" value="1"/>
</dbReference>
<dbReference type="InterPro" id="IPR011013">
    <property type="entry name" value="Gal_mutarotase_sf_dom"/>
</dbReference>
<dbReference type="HOGENOM" id="CLU_006285_2_1_9"/>
<dbReference type="InterPro" id="IPR012341">
    <property type="entry name" value="6hp_glycosidase-like_sf"/>
</dbReference>
<dbReference type="PIRSF" id="PIRSF036289">
    <property type="entry name" value="Glycosyl_hydrolase_malt_phosph"/>
    <property type="match status" value="1"/>
</dbReference>
<evidence type="ECO:0000256" key="4">
    <source>
        <dbReference type="PIRSR" id="PIRSR036289-50"/>
    </source>
</evidence>
<dbReference type="AlphaFoldDB" id="G5IG89"/>
<keyword evidence="3" id="KW-0808">Transferase</keyword>
<evidence type="ECO:0000313" key="9">
    <source>
        <dbReference type="EMBL" id="EHI59502.1"/>
    </source>
</evidence>
<dbReference type="PATRIC" id="fig|742737.3.peg.2534"/>
<dbReference type="RefSeq" id="WP_006780496.1">
    <property type="nucleotide sequence ID" value="NZ_CP040506.1"/>
</dbReference>
<dbReference type="PANTHER" id="PTHR11051">
    <property type="entry name" value="GLYCOSYL HYDROLASE-RELATED"/>
    <property type="match status" value="1"/>
</dbReference>
<evidence type="ECO:0000259" key="6">
    <source>
        <dbReference type="Pfam" id="PF03632"/>
    </source>
</evidence>
<keyword evidence="10" id="KW-1185">Reference proteome</keyword>
<evidence type="ECO:0000256" key="3">
    <source>
        <dbReference type="ARBA" id="ARBA00022679"/>
    </source>
</evidence>
<evidence type="ECO:0000256" key="1">
    <source>
        <dbReference type="ARBA" id="ARBA00006768"/>
    </source>
</evidence>
<dbReference type="InterPro" id="IPR005194">
    <property type="entry name" value="Glyco_hydro_65_C"/>
</dbReference>
<sequence length="774" mass="89162">MIKERFSPEMQQNLSDDAWMILQEDYRPEETLKYESLFCLSNGYLGTRGAYEEGAKNSLPCTFINGVFDKSETFMRELANMPDWLGIRLYVEKELIGIDTCRILEFTRALDMRHALLAKRYILEDRRGRKTLIEGIRMVSRANVHRLGIRLLVTPLNYSGLIEVENILDGSVINFGDAPRFKVKHTRLLQNSCLDTHGAYLEVTTRDRKLCVGTGSRMEAFSDGQPVMKNHSFHAFGETAVEFQDFEAEQGKTVEVVKYAAIYTERETPDYEIHCKVRDEIRQFMADGFDAELSRHTAVYARMWEDANIEIQGDFELDRAVRFTIFHLMSTGNERDEHVNVGAKLLSGEEYGGHAFWDTELFMLPFFACVFPDTARNLENYRYHLLDAARENARKNGYRGAQYPWESADDGTEQCPDWTIEPDGTCYRCYVAVYEHHVTAAVAYGIYHYVKLTGDEQFLKEKGAEILIETARFWASRCEYHETLHRFEIRQVTGPDEWHEPVDNNLYTNYLAKWNLSYVLNLLKEWETTEPVLYEELKNRLSIGEEERGHWQNVMEHMYLPKGKDNGLLEQFEGYFDLQDVTIEACDENDWPIRPKALETVPRSQTQIIKQADVVMLLHLLGEEFDEETRKKNYAYYEKRTLHGSSLSPSIYSVMGLRVGDETKAYRYLCRAAFIDLTDLQKNTREGIHAANAGGVWQTVVFGFAGVSMEEDGVVDIRPHMPKEWSGLSFRLHYRGAKLSITVTPDNQADVKLLEGSPVTVRVNGKVQVMGGTS</sequence>
<evidence type="ECO:0008006" key="11">
    <source>
        <dbReference type="Google" id="ProtNLM"/>
    </source>
</evidence>
<dbReference type="InterPro" id="IPR005196">
    <property type="entry name" value="Glyco_hydro_65_N"/>
</dbReference>
<organism evidence="9 10">
    <name type="scientific">Hungatella hathewayi WAL-18680</name>
    <dbReference type="NCBI Taxonomy" id="742737"/>
    <lineage>
        <taxon>Bacteria</taxon>
        <taxon>Bacillati</taxon>
        <taxon>Bacillota</taxon>
        <taxon>Clostridia</taxon>
        <taxon>Lachnospirales</taxon>
        <taxon>Lachnospiraceae</taxon>
        <taxon>Hungatella</taxon>
    </lineage>
</organism>
<dbReference type="GO" id="GO:0005975">
    <property type="term" value="P:carbohydrate metabolic process"/>
    <property type="evidence" value="ECO:0007669"/>
    <property type="project" value="InterPro"/>
</dbReference>
<dbReference type="InterPro" id="IPR017045">
    <property type="entry name" value="Malt_Pase/Glycosyl_Hdrlase"/>
</dbReference>
<dbReference type="OrthoDB" id="9758855at2"/>
<dbReference type="GO" id="GO:0030246">
    <property type="term" value="F:carbohydrate binding"/>
    <property type="evidence" value="ECO:0007669"/>
    <property type="project" value="InterPro"/>
</dbReference>
<dbReference type="SUPFAM" id="SSF48208">
    <property type="entry name" value="Six-hairpin glycosidases"/>
    <property type="match status" value="1"/>
</dbReference>
<dbReference type="Gene3D" id="2.70.98.40">
    <property type="entry name" value="Glycoside hydrolase, family 65, N-terminal domain"/>
    <property type="match status" value="1"/>
</dbReference>
<dbReference type="InterPro" id="IPR005195">
    <property type="entry name" value="Glyco_hydro_65_M"/>
</dbReference>
<feature type="active site" description="Proton donor" evidence="4">
    <location>
        <position position="497"/>
    </location>
</feature>
<dbReference type="InterPro" id="IPR037018">
    <property type="entry name" value="GH65_N"/>
</dbReference>
<comment type="caution">
    <text evidence="9">The sequence shown here is derived from an EMBL/GenBank/DDBJ whole genome shotgun (WGS) entry which is preliminary data.</text>
</comment>
<dbReference type="Gene3D" id="2.60.420.10">
    <property type="entry name" value="Maltose phosphorylase, domain 3"/>
    <property type="match status" value="1"/>
</dbReference>
<feature type="domain" description="Glycoside hydrolase family 65 N-terminal" evidence="8">
    <location>
        <begin position="23"/>
        <end position="266"/>
    </location>
</feature>
<name>G5IG89_9FIRM</name>
<keyword evidence="2" id="KW-0328">Glycosyltransferase</keyword>
<dbReference type="Gene3D" id="1.50.10.10">
    <property type="match status" value="1"/>
</dbReference>
<evidence type="ECO:0000259" key="7">
    <source>
        <dbReference type="Pfam" id="PF03633"/>
    </source>
</evidence>
<dbReference type="EMBL" id="ADLN01000056">
    <property type="protein sequence ID" value="EHI59502.1"/>
    <property type="molecule type" value="Genomic_DNA"/>
</dbReference>
<gene>
    <name evidence="9" type="ORF">HMPREF9473_02517</name>
</gene>
<dbReference type="PANTHER" id="PTHR11051:SF8">
    <property type="entry name" value="PROTEIN-GLUCOSYLGALACTOSYLHYDROXYLYSINE GLUCOSIDASE"/>
    <property type="match status" value="1"/>
</dbReference>
<dbReference type="Pfam" id="PF03632">
    <property type="entry name" value="Glyco_hydro_65m"/>
    <property type="match status" value="1"/>
</dbReference>
<evidence type="ECO:0000256" key="5">
    <source>
        <dbReference type="PIRSR" id="PIRSR036289-51"/>
    </source>
</evidence>
<feature type="binding site" evidence="5">
    <location>
        <begin position="357"/>
        <end position="358"/>
    </location>
    <ligand>
        <name>substrate</name>
    </ligand>
</feature>
<reference evidence="9 10" key="1">
    <citation type="submission" date="2011-08" db="EMBL/GenBank/DDBJ databases">
        <title>The Genome Sequence of Clostridium hathewayi WAL-18680.</title>
        <authorList>
            <consortium name="The Broad Institute Genome Sequencing Platform"/>
            <person name="Earl A."/>
            <person name="Ward D."/>
            <person name="Feldgarden M."/>
            <person name="Gevers D."/>
            <person name="Finegold S.M."/>
            <person name="Summanen P.H."/>
            <person name="Molitoris D.R."/>
            <person name="Song M."/>
            <person name="Daigneault M."/>
            <person name="Allen-Vercoe E."/>
            <person name="Young S.K."/>
            <person name="Zeng Q."/>
            <person name="Gargeya S."/>
            <person name="Fitzgerald M."/>
            <person name="Haas B."/>
            <person name="Abouelleil A."/>
            <person name="Alvarado L."/>
            <person name="Arachchi H.M."/>
            <person name="Berlin A."/>
            <person name="Brown A."/>
            <person name="Chapman S.B."/>
            <person name="Chen Z."/>
            <person name="Dunbar C."/>
            <person name="Freedman E."/>
            <person name="Gearin G."/>
            <person name="Gellesch M."/>
            <person name="Goldberg J."/>
            <person name="Griggs A."/>
            <person name="Gujja S."/>
            <person name="Heiman D."/>
            <person name="Howarth C."/>
            <person name="Larson L."/>
            <person name="Lui A."/>
            <person name="MacDonald P.J.P."/>
            <person name="Montmayeur A."/>
            <person name="Murphy C."/>
            <person name="Neiman D."/>
            <person name="Pearson M."/>
            <person name="Priest M."/>
            <person name="Roberts A."/>
            <person name="Saif S."/>
            <person name="Shea T."/>
            <person name="Shenoy N."/>
            <person name="Sisk P."/>
            <person name="Stolte C."/>
            <person name="Sykes S."/>
            <person name="Wortman J."/>
            <person name="Nusbaum C."/>
            <person name="Birren B."/>
        </authorList>
    </citation>
    <scope>NUCLEOTIDE SEQUENCE [LARGE SCALE GENOMIC DNA]</scope>
    <source>
        <strain evidence="9 10">WAL-18680</strain>
    </source>
</reference>